<protein>
    <submittedName>
        <fullName evidence="2">Uncharacterized protein</fullName>
    </submittedName>
</protein>
<dbReference type="EMBL" id="CP013244">
    <property type="protein sequence ID" value="ANP44582.1"/>
    <property type="molecule type" value="Genomic_DNA"/>
</dbReference>
<dbReference type="STRING" id="1759059.ATE48_00895"/>
<keyword evidence="1" id="KW-0812">Transmembrane</keyword>
<reference evidence="2 3" key="1">
    <citation type="submission" date="2015-11" db="EMBL/GenBank/DDBJ databases">
        <title>Whole-Genome Sequence of Candidatus Oderbacter manganicum from the National Park Lower Oder Valley, Germany.</title>
        <authorList>
            <person name="Braun B."/>
            <person name="Liere K."/>
            <person name="Szewzyk U."/>
        </authorList>
    </citation>
    <scope>NUCLEOTIDE SEQUENCE [LARGE SCALE GENOMIC DNA]</scope>
    <source>
        <strain evidence="2 3">OTSz_A_272</strain>
    </source>
</reference>
<dbReference type="InParanoid" id="A0A1B1ADF4"/>
<keyword evidence="1" id="KW-1133">Transmembrane helix</keyword>
<proteinExistence type="predicted"/>
<organism evidence="2 3">
    <name type="scientific">Candidatus Viadribacter manganicus</name>
    <dbReference type="NCBI Taxonomy" id="1759059"/>
    <lineage>
        <taxon>Bacteria</taxon>
        <taxon>Pseudomonadati</taxon>
        <taxon>Pseudomonadota</taxon>
        <taxon>Alphaproteobacteria</taxon>
        <taxon>Hyphomonadales</taxon>
        <taxon>Hyphomonadaceae</taxon>
        <taxon>Candidatus Viadribacter</taxon>
    </lineage>
</organism>
<dbReference type="KEGG" id="cbot:ATE48_00895"/>
<dbReference type="Proteomes" id="UP000092498">
    <property type="component" value="Chromosome"/>
</dbReference>
<evidence type="ECO:0000256" key="1">
    <source>
        <dbReference type="SAM" id="Phobius"/>
    </source>
</evidence>
<evidence type="ECO:0000313" key="2">
    <source>
        <dbReference type="EMBL" id="ANP44582.1"/>
    </source>
</evidence>
<name>A0A1B1ADF4_9PROT</name>
<feature type="transmembrane region" description="Helical" evidence="1">
    <location>
        <begin position="12"/>
        <end position="33"/>
    </location>
</feature>
<dbReference type="RefSeq" id="WP_066766902.1">
    <property type="nucleotide sequence ID" value="NZ_CP013244.1"/>
</dbReference>
<gene>
    <name evidence="2" type="ORF">ATE48_00895</name>
</gene>
<feature type="transmembrane region" description="Helical" evidence="1">
    <location>
        <begin position="39"/>
        <end position="62"/>
    </location>
</feature>
<keyword evidence="3" id="KW-1185">Reference proteome</keyword>
<sequence>MSKEQARPEITAALTKGMIVDAIMLTVGGALWFATGEMVWFIGAFIIGSLAFPLLLAQAGAFTRPDERR</sequence>
<evidence type="ECO:0000313" key="3">
    <source>
        <dbReference type="Proteomes" id="UP000092498"/>
    </source>
</evidence>
<accession>A0A1B1ADF4</accession>
<dbReference type="AlphaFoldDB" id="A0A1B1ADF4"/>
<keyword evidence="1" id="KW-0472">Membrane</keyword>